<reference evidence="1" key="2">
    <citation type="submission" date="2020-06" db="EMBL/GenBank/DDBJ databases">
        <title>Helianthus annuus Genome sequencing and assembly Release 2.</title>
        <authorList>
            <person name="Gouzy J."/>
            <person name="Langlade N."/>
            <person name="Munos S."/>
        </authorList>
    </citation>
    <scope>NUCLEOTIDE SEQUENCE</scope>
    <source>
        <tissue evidence="1">Leaves</tissue>
    </source>
</reference>
<evidence type="ECO:0000313" key="1">
    <source>
        <dbReference type="EMBL" id="KAF5775604.1"/>
    </source>
</evidence>
<gene>
    <name evidence="1" type="ORF">HanXRQr2_Chr13g0613941</name>
</gene>
<evidence type="ECO:0000313" key="2">
    <source>
        <dbReference type="Proteomes" id="UP000215914"/>
    </source>
</evidence>
<dbReference type="Proteomes" id="UP000215914">
    <property type="component" value="Unassembled WGS sequence"/>
</dbReference>
<reference evidence="1" key="1">
    <citation type="journal article" date="2017" name="Nature">
        <title>The sunflower genome provides insights into oil metabolism, flowering and Asterid evolution.</title>
        <authorList>
            <person name="Badouin H."/>
            <person name="Gouzy J."/>
            <person name="Grassa C.J."/>
            <person name="Murat F."/>
            <person name="Staton S.E."/>
            <person name="Cottret L."/>
            <person name="Lelandais-Briere C."/>
            <person name="Owens G.L."/>
            <person name="Carrere S."/>
            <person name="Mayjonade B."/>
            <person name="Legrand L."/>
            <person name="Gill N."/>
            <person name="Kane N.C."/>
            <person name="Bowers J.E."/>
            <person name="Hubner S."/>
            <person name="Bellec A."/>
            <person name="Berard A."/>
            <person name="Berges H."/>
            <person name="Blanchet N."/>
            <person name="Boniface M.C."/>
            <person name="Brunel D."/>
            <person name="Catrice O."/>
            <person name="Chaidir N."/>
            <person name="Claudel C."/>
            <person name="Donnadieu C."/>
            <person name="Faraut T."/>
            <person name="Fievet G."/>
            <person name="Helmstetter N."/>
            <person name="King M."/>
            <person name="Knapp S.J."/>
            <person name="Lai Z."/>
            <person name="Le Paslier M.C."/>
            <person name="Lippi Y."/>
            <person name="Lorenzon L."/>
            <person name="Mandel J.R."/>
            <person name="Marage G."/>
            <person name="Marchand G."/>
            <person name="Marquand E."/>
            <person name="Bret-Mestries E."/>
            <person name="Morien E."/>
            <person name="Nambeesan S."/>
            <person name="Nguyen T."/>
            <person name="Pegot-Espagnet P."/>
            <person name="Pouilly N."/>
            <person name="Raftis F."/>
            <person name="Sallet E."/>
            <person name="Schiex T."/>
            <person name="Thomas J."/>
            <person name="Vandecasteele C."/>
            <person name="Vares D."/>
            <person name="Vear F."/>
            <person name="Vautrin S."/>
            <person name="Crespi M."/>
            <person name="Mangin B."/>
            <person name="Burke J.M."/>
            <person name="Salse J."/>
            <person name="Munos S."/>
            <person name="Vincourt P."/>
            <person name="Rieseberg L.H."/>
            <person name="Langlade N.B."/>
        </authorList>
    </citation>
    <scope>NUCLEOTIDE SEQUENCE</scope>
    <source>
        <tissue evidence="1">Leaves</tissue>
    </source>
</reference>
<protein>
    <submittedName>
        <fullName evidence="1">Uncharacterized protein</fullName>
    </submittedName>
</protein>
<accession>A0A9K3EMB2</accession>
<sequence length="62" mass="6716">MAQTTGTKIAFNSFFNIKTFDVTITSLRQLDNSETVDVQAGSPVGSYELGSPHLFTDGMKSL</sequence>
<proteinExistence type="predicted"/>
<comment type="caution">
    <text evidence="1">The sequence shown here is derived from an EMBL/GenBank/DDBJ whole genome shotgun (WGS) entry which is preliminary data.</text>
</comment>
<name>A0A9K3EMB2_HELAN</name>
<keyword evidence="2" id="KW-1185">Reference proteome</keyword>
<dbReference type="Gramene" id="mRNA:HanXRQr2_Chr13g0613941">
    <property type="protein sequence ID" value="CDS:HanXRQr2_Chr13g0613941.1"/>
    <property type="gene ID" value="HanXRQr2_Chr13g0613941"/>
</dbReference>
<dbReference type="AlphaFoldDB" id="A0A9K3EMB2"/>
<organism evidence="1 2">
    <name type="scientific">Helianthus annuus</name>
    <name type="common">Common sunflower</name>
    <dbReference type="NCBI Taxonomy" id="4232"/>
    <lineage>
        <taxon>Eukaryota</taxon>
        <taxon>Viridiplantae</taxon>
        <taxon>Streptophyta</taxon>
        <taxon>Embryophyta</taxon>
        <taxon>Tracheophyta</taxon>
        <taxon>Spermatophyta</taxon>
        <taxon>Magnoliopsida</taxon>
        <taxon>eudicotyledons</taxon>
        <taxon>Gunneridae</taxon>
        <taxon>Pentapetalae</taxon>
        <taxon>asterids</taxon>
        <taxon>campanulids</taxon>
        <taxon>Asterales</taxon>
        <taxon>Asteraceae</taxon>
        <taxon>Asteroideae</taxon>
        <taxon>Heliantheae alliance</taxon>
        <taxon>Heliantheae</taxon>
        <taxon>Helianthus</taxon>
    </lineage>
</organism>
<dbReference type="EMBL" id="MNCJ02000328">
    <property type="protein sequence ID" value="KAF5775604.1"/>
    <property type="molecule type" value="Genomic_DNA"/>
</dbReference>